<keyword evidence="3" id="KW-1185">Reference proteome</keyword>
<sequence length="246" mass="26642">MKKHGNSSHENEKQQDSFLWCKHHSVANDFHQSINVWSGAAEKSSDGISAFSKAEKLLMLMQYKEPFKFMTSNSCSVTPKDNSNLMLQDIKEFTGQQLRASPPHWSSSVLSGPNQPIFCQAGPELQCSCVSFPRTRLSLKPAAGGRKSKKELQGCREKGAENPAGSGTSQASWNGTSLKAAVVVGKGTAVADSYAKLLKDCLPCLSTAPHNGLGMPEIISFPAFHIAELKPSLVSKARTADERPVH</sequence>
<proteinExistence type="predicted"/>
<reference evidence="3" key="1">
    <citation type="journal article" date="2013" name="Nat. Genet.">
        <title>The duck genome and transcriptome provide insight into an avian influenza virus reservoir species.</title>
        <authorList>
            <person name="Huang Y."/>
            <person name="Li Y."/>
            <person name="Burt D.W."/>
            <person name="Chen H."/>
            <person name="Zhang Y."/>
            <person name="Qian W."/>
            <person name="Kim H."/>
            <person name="Gan S."/>
            <person name="Zhao Y."/>
            <person name="Li J."/>
            <person name="Yi K."/>
            <person name="Feng H."/>
            <person name="Zhu P."/>
            <person name="Li B."/>
            <person name="Liu Q."/>
            <person name="Fairley S."/>
            <person name="Magor K.E."/>
            <person name="Du Z."/>
            <person name="Hu X."/>
            <person name="Goodman L."/>
            <person name="Tafer H."/>
            <person name="Vignal A."/>
            <person name="Lee T."/>
            <person name="Kim K.W."/>
            <person name="Sheng Z."/>
            <person name="An Y."/>
            <person name="Searle S."/>
            <person name="Herrero J."/>
            <person name="Groenen M.A."/>
            <person name="Crooijmans R.P."/>
            <person name="Faraut T."/>
            <person name="Cai Q."/>
            <person name="Webster R.G."/>
            <person name="Aldridge J.R."/>
            <person name="Warren W.C."/>
            <person name="Bartschat S."/>
            <person name="Kehr S."/>
            <person name="Marz M."/>
            <person name="Stadler P.F."/>
            <person name="Smith J."/>
            <person name="Kraus R.H."/>
            <person name="Zhao Y."/>
            <person name="Ren L."/>
            <person name="Fei J."/>
            <person name="Morisson M."/>
            <person name="Kaiser P."/>
            <person name="Griffin D.K."/>
            <person name="Rao M."/>
            <person name="Pitel F."/>
            <person name="Wang J."/>
            <person name="Li N."/>
        </authorList>
    </citation>
    <scope>NUCLEOTIDE SEQUENCE [LARGE SCALE GENOMIC DNA]</scope>
</reference>
<feature type="region of interest" description="Disordered" evidence="1">
    <location>
        <begin position="140"/>
        <end position="171"/>
    </location>
</feature>
<feature type="compositionally biased region" description="Basic and acidic residues" evidence="1">
    <location>
        <begin position="150"/>
        <end position="160"/>
    </location>
</feature>
<evidence type="ECO:0000313" key="2">
    <source>
        <dbReference type="EMBL" id="EOB08084.1"/>
    </source>
</evidence>
<dbReference type="AlphaFoldDB" id="R0LQT3"/>
<evidence type="ECO:0000256" key="1">
    <source>
        <dbReference type="SAM" id="MobiDB-lite"/>
    </source>
</evidence>
<gene>
    <name evidence="2" type="ORF">Anapl_00300</name>
</gene>
<accession>R0LQT3</accession>
<evidence type="ECO:0000313" key="3">
    <source>
        <dbReference type="Proteomes" id="UP000296049"/>
    </source>
</evidence>
<dbReference type="EMBL" id="KB742479">
    <property type="protein sequence ID" value="EOB08084.1"/>
    <property type="molecule type" value="Genomic_DNA"/>
</dbReference>
<organism evidence="2 3">
    <name type="scientific">Anas platyrhynchos</name>
    <name type="common">Mallard</name>
    <name type="synonym">Anas boschas</name>
    <dbReference type="NCBI Taxonomy" id="8839"/>
    <lineage>
        <taxon>Eukaryota</taxon>
        <taxon>Metazoa</taxon>
        <taxon>Chordata</taxon>
        <taxon>Craniata</taxon>
        <taxon>Vertebrata</taxon>
        <taxon>Euteleostomi</taxon>
        <taxon>Archelosauria</taxon>
        <taxon>Archosauria</taxon>
        <taxon>Dinosauria</taxon>
        <taxon>Saurischia</taxon>
        <taxon>Theropoda</taxon>
        <taxon>Coelurosauria</taxon>
        <taxon>Aves</taxon>
        <taxon>Neognathae</taxon>
        <taxon>Galloanserae</taxon>
        <taxon>Anseriformes</taxon>
        <taxon>Anatidae</taxon>
        <taxon>Anatinae</taxon>
        <taxon>Anas</taxon>
    </lineage>
</organism>
<dbReference type="Proteomes" id="UP000296049">
    <property type="component" value="Unassembled WGS sequence"/>
</dbReference>
<protein>
    <submittedName>
        <fullName evidence="2">Uncharacterized protein</fullName>
    </submittedName>
</protein>
<name>R0LQT3_ANAPL</name>